<keyword evidence="4" id="KW-0067">ATP-binding</keyword>
<evidence type="ECO:0000259" key="9">
    <source>
        <dbReference type="Pfam" id="PF02463"/>
    </source>
</evidence>
<dbReference type="GO" id="GO:0005737">
    <property type="term" value="C:cytoplasm"/>
    <property type="evidence" value="ECO:0007669"/>
    <property type="project" value="UniProtKB-SubCell"/>
</dbReference>
<evidence type="ECO:0000256" key="1">
    <source>
        <dbReference type="ARBA" id="ARBA00004496"/>
    </source>
</evidence>
<dbReference type="GO" id="GO:0005524">
    <property type="term" value="F:ATP binding"/>
    <property type="evidence" value="ECO:0007669"/>
    <property type="project" value="UniProtKB-KW"/>
</dbReference>
<feature type="domain" description="RecF/RecN/SMC N-terminal" evidence="9">
    <location>
        <begin position="183"/>
        <end position="376"/>
    </location>
</feature>
<evidence type="ECO:0000313" key="10">
    <source>
        <dbReference type="EMBL" id="MYZ47705.1"/>
    </source>
</evidence>
<comment type="caution">
    <text evidence="10">The sequence shown here is derived from an EMBL/GenBank/DDBJ whole genome shotgun (WGS) entry which is preliminary data.</text>
</comment>
<evidence type="ECO:0000256" key="8">
    <source>
        <dbReference type="SAM" id="MobiDB-lite"/>
    </source>
</evidence>
<dbReference type="GO" id="GO:0003677">
    <property type="term" value="F:DNA binding"/>
    <property type="evidence" value="ECO:0007669"/>
    <property type="project" value="UniProtKB-KW"/>
</dbReference>
<sequence>AKSREAQVAADAAAQRAGGRARRLQSITADRAKWRDRAERSVGRRAELLERLAAVAAELAETEERPGLIEERRRALRREIAMAEEAAKTRAEALAAAEAAHREAARAARASLDALSAAREAKAREEERLASARAARDELARRIREIFARHPDELSGFAELKPGAPLPDPAGLEARLGRLKGERERLGSVNLRAEEEVAELEERLATILREREDVEASIRRLRTAIQGLNREGRERLLEAFTAVNAHFQSLFTRLFGGGTAELMLVGSDDPLEAGLEIMARPPGKKPQLMTLLSGGEQALTAMALIFAVFLTNPSPICVLDEIDAPLDDANVERFCALLQDMRGRTETRFLVVTHNPISMAQMDRLYGVTMAERGVSQLVSVDLGTAERMREAS</sequence>
<evidence type="ECO:0000256" key="7">
    <source>
        <dbReference type="SAM" id="Coils"/>
    </source>
</evidence>
<evidence type="ECO:0000256" key="6">
    <source>
        <dbReference type="ARBA" id="ARBA00023125"/>
    </source>
</evidence>
<evidence type="ECO:0000313" key="11">
    <source>
        <dbReference type="Proteomes" id="UP000773614"/>
    </source>
</evidence>
<feature type="region of interest" description="Disordered" evidence="8">
    <location>
        <begin position="1"/>
        <end position="24"/>
    </location>
</feature>
<keyword evidence="11" id="KW-1185">Reference proteome</keyword>
<dbReference type="PANTHER" id="PTHR43977">
    <property type="entry name" value="STRUCTURAL MAINTENANCE OF CHROMOSOMES PROTEIN 3"/>
    <property type="match status" value="1"/>
</dbReference>
<dbReference type="CDD" id="cd03278">
    <property type="entry name" value="ABC_SMC_barmotin"/>
    <property type="match status" value="1"/>
</dbReference>
<name>A0A964WTC6_9HYPH</name>
<accession>A0A964WTC6</accession>
<dbReference type="FunFam" id="3.40.50.300:FF:000901">
    <property type="entry name" value="Chromosome partition protein Smc"/>
    <property type="match status" value="1"/>
</dbReference>
<keyword evidence="3" id="KW-0547">Nucleotide-binding</keyword>
<dbReference type="Gene3D" id="3.40.50.300">
    <property type="entry name" value="P-loop containing nucleotide triphosphate hydrolases"/>
    <property type="match status" value="1"/>
</dbReference>
<feature type="non-terminal residue" evidence="10">
    <location>
        <position position="1"/>
    </location>
</feature>
<feature type="compositionally biased region" description="Low complexity" evidence="8">
    <location>
        <begin position="1"/>
        <end position="18"/>
    </location>
</feature>
<evidence type="ECO:0000256" key="3">
    <source>
        <dbReference type="ARBA" id="ARBA00022741"/>
    </source>
</evidence>
<organism evidence="10 11">
    <name type="scientific">Propylenella binzhouense</name>
    <dbReference type="NCBI Taxonomy" id="2555902"/>
    <lineage>
        <taxon>Bacteria</taxon>
        <taxon>Pseudomonadati</taxon>
        <taxon>Pseudomonadota</taxon>
        <taxon>Alphaproteobacteria</taxon>
        <taxon>Hyphomicrobiales</taxon>
        <taxon>Propylenellaceae</taxon>
        <taxon>Propylenella</taxon>
    </lineage>
</organism>
<dbReference type="Proteomes" id="UP000773614">
    <property type="component" value="Unassembled WGS sequence"/>
</dbReference>
<dbReference type="EMBL" id="SPKJ01000019">
    <property type="protein sequence ID" value="MYZ47705.1"/>
    <property type="molecule type" value="Genomic_DNA"/>
</dbReference>
<reference evidence="10" key="1">
    <citation type="submission" date="2019-03" db="EMBL/GenBank/DDBJ databases">
        <title>Afifella sp. nov., isolated from activated sludge.</title>
        <authorList>
            <person name="Li Q."/>
            <person name="Liu Y."/>
        </authorList>
    </citation>
    <scope>NUCLEOTIDE SEQUENCE</scope>
    <source>
        <strain evidence="10">L72</strain>
    </source>
</reference>
<proteinExistence type="predicted"/>
<feature type="coiled-coil region" evidence="7">
    <location>
        <begin position="183"/>
        <end position="231"/>
    </location>
</feature>
<dbReference type="AlphaFoldDB" id="A0A964WTC6"/>
<keyword evidence="6" id="KW-0238">DNA-binding</keyword>
<keyword evidence="2" id="KW-0963">Cytoplasm</keyword>
<gene>
    <name evidence="10" type="ORF">E4O86_08265</name>
</gene>
<evidence type="ECO:0000256" key="2">
    <source>
        <dbReference type="ARBA" id="ARBA00022490"/>
    </source>
</evidence>
<protein>
    <submittedName>
        <fullName evidence="10">Chromosome segregation protein SMC</fullName>
    </submittedName>
</protein>
<comment type="subcellular location">
    <subcellularLocation>
        <location evidence="1">Cytoplasm</location>
    </subcellularLocation>
</comment>
<keyword evidence="5 7" id="KW-0175">Coiled coil</keyword>
<dbReference type="InterPro" id="IPR003395">
    <property type="entry name" value="RecF/RecN/SMC_N"/>
</dbReference>
<evidence type="ECO:0000256" key="4">
    <source>
        <dbReference type="ARBA" id="ARBA00022840"/>
    </source>
</evidence>
<feature type="coiled-coil region" evidence="7">
    <location>
        <begin position="115"/>
        <end position="142"/>
    </location>
</feature>
<evidence type="ECO:0000256" key="5">
    <source>
        <dbReference type="ARBA" id="ARBA00023054"/>
    </source>
</evidence>
<dbReference type="SUPFAM" id="SSF52540">
    <property type="entry name" value="P-loop containing nucleoside triphosphate hydrolases"/>
    <property type="match status" value="1"/>
</dbReference>
<dbReference type="InterPro" id="IPR027417">
    <property type="entry name" value="P-loop_NTPase"/>
</dbReference>
<dbReference type="Pfam" id="PF02463">
    <property type="entry name" value="SMC_N"/>
    <property type="match status" value="1"/>
</dbReference>